<keyword evidence="1" id="KW-0472">Membrane</keyword>
<keyword evidence="1" id="KW-1133">Transmembrane helix</keyword>
<proteinExistence type="predicted"/>
<feature type="transmembrane region" description="Helical" evidence="1">
    <location>
        <begin position="124"/>
        <end position="141"/>
    </location>
</feature>
<dbReference type="InterPro" id="IPR012507">
    <property type="entry name" value="YibE_F"/>
</dbReference>
<organism evidence="2 3">
    <name type="scientific">Haliovirga abyssi</name>
    <dbReference type="NCBI Taxonomy" id="2996794"/>
    <lineage>
        <taxon>Bacteria</taxon>
        <taxon>Fusobacteriati</taxon>
        <taxon>Fusobacteriota</taxon>
        <taxon>Fusobacteriia</taxon>
        <taxon>Fusobacteriales</taxon>
        <taxon>Haliovirgaceae</taxon>
        <taxon>Haliovirga</taxon>
    </lineage>
</organism>
<evidence type="ECO:0000256" key="1">
    <source>
        <dbReference type="SAM" id="Phobius"/>
    </source>
</evidence>
<name>A0AAU9D8B8_9FUSO</name>
<feature type="transmembrane region" description="Helical" evidence="1">
    <location>
        <begin position="7"/>
        <end position="25"/>
    </location>
</feature>
<dbReference type="PANTHER" id="PTHR41771">
    <property type="entry name" value="MEMBRANE PROTEIN-RELATED"/>
    <property type="match status" value="1"/>
</dbReference>
<keyword evidence="1" id="KW-0812">Transmembrane</keyword>
<evidence type="ECO:0000313" key="2">
    <source>
        <dbReference type="EMBL" id="BDU50838.1"/>
    </source>
</evidence>
<feature type="transmembrane region" description="Helical" evidence="1">
    <location>
        <begin position="309"/>
        <end position="327"/>
    </location>
</feature>
<dbReference type="KEGG" id="haby:HLVA_14070"/>
<feature type="transmembrane region" description="Helical" evidence="1">
    <location>
        <begin position="347"/>
        <end position="368"/>
    </location>
</feature>
<accession>A0AAU9D8B8</accession>
<dbReference type="PANTHER" id="PTHR41771:SF1">
    <property type="entry name" value="MEMBRANE PROTEIN"/>
    <property type="match status" value="1"/>
</dbReference>
<dbReference type="Proteomes" id="UP001321582">
    <property type="component" value="Chromosome"/>
</dbReference>
<evidence type="ECO:0000313" key="3">
    <source>
        <dbReference type="Proteomes" id="UP001321582"/>
    </source>
</evidence>
<dbReference type="EMBL" id="AP027059">
    <property type="protein sequence ID" value="BDU50838.1"/>
    <property type="molecule type" value="Genomic_DNA"/>
</dbReference>
<protein>
    <recommendedName>
        <fullName evidence="4">YibE/F family protein</fullName>
    </recommendedName>
</protein>
<dbReference type="AlphaFoldDB" id="A0AAU9D8B8"/>
<dbReference type="RefSeq" id="WP_307903690.1">
    <property type="nucleotide sequence ID" value="NZ_AP027059.1"/>
</dbReference>
<keyword evidence="3" id="KW-1185">Reference proteome</keyword>
<reference evidence="2 3" key="1">
    <citation type="submission" date="2022-11" db="EMBL/GenBank/DDBJ databases">
        <title>Haliovirga abyssi gen. nov., sp. nov., a mesophilic fermentative bacterium isolated from the Iheya North hydrothermal field and the proposal of Haliovirgaceae fam. nov.</title>
        <authorList>
            <person name="Miyazaki U."/>
            <person name="Tame A."/>
            <person name="Miyazaki J."/>
            <person name="Takai K."/>
            <person name="Sawayama S."/>
            <person name="Kitajima M."/>
            <person name="Okamoto A."/>
            <person name="Nakagawa S."/>
        </authorList>
    </citation>
    <scope>NUCLEOTIDE SEQUENCE [LARGE SCALE GENOMIC DNA]</scope>
    <source>
        <strain evidence="2 3">IC12</strain>
    </source>
</reference>
<gene>
    <name evidence="2" type="ORF">HLVA_14070</name>
</gene>
<evidence type="ECO:0008006" key="4">
    <source>
        <dbReference type="Google" id="ProtNLM"/>
    </source>
</evidence>
<feature type="transmembrane region" description="Helical" evidence="1">
    <location>
        <begin position="251"/>
        <end position="275"/>
    </location>
</feature>
<feature type="transmembrane region" description="Helical" evidence="1">
    <location>
        <begin position="148"/>
        <end position="168"/>
    </location>
</feature>
<feature type="transmembrane region" description="Helical" evidence="1">
    <location>
        <begin position="200"/>
        <end position="224"/>
    </location>
</feature>
<dbReference type="Pfam" id="PF07907">
    <property type="entry name" value="YibE_F"/>
    <property type="match status" value="1"/>
</dbReference>
<feature type="transmembrane region" description="Helical" evidence="1">
    <location>
        <begin position="174"/>
        <end position="193"/>
    </location>
</feature>
<sequence>MKKHMDLIISGILLLILVVVQINFFNHQNKRKKYFKQKFETAIVKNVIKEELQEDKVISNRYNGNQTLRLKILTGRLKGKEFVVTNPMSVMHNAKATKGAKVIVGITKQNGKDSVWVYNYKRDYVVYILGGLFIIALIALGKKKGIRSLIALTITGSNIIFVILPRIFAGQDPIIVSIITISITTIISFLLISGYNKKSLAAILGTVGGSIIAGILVFIAGQLAGLSGVTMDKGQQLLYIARDYNIKIKGLLFVSILIASHGAIMDVGMSIASAASELNKHKKDISSKELFIASMNIGKDIVGTMANTLILAFVGSSLNLMMLIYGYNMQYLQFMNMPIIVTEAINGFAGSIGIIMTVPLTAIIAVFLNKKV</sequence>